<evidence type="ECO:0000256" key="2">
    <source>
        <dbReference type="ARBA" id="ARBA00022723"/>
    </source>
</evidence>
<dbReference type="InterPro" id="IPR013087">
    <property type="entry name" value="Znf_C2H2_type"/>
</dbReference>
<protein>
    <submittedName>
        <fullName evidence="15">Sp3a transcription factor</fullName>
    </submittedName>
</protein>
<keyword evidence="2" id="KW-0479">Metal-binding</keyword>
<feature type="compositionally biased region" description="Polar residues" evidence="13">
    <location>
        <begin position="15"/>
        <end position="24"/>
    </location>
</feature>
<feature type="domain" description="C2H2-type" evidence="14">
    <location>
        <begin position="559"/>
        <end position="586"/>
    </location>
</feature>
<keyword evidence="16" id="KW-1185">Reference proteome</keyword>
<keyword evidence="6" id="KW-0805">Transcription regulation</keyword>
<evidence type="ECO:0000256" key="12">
    <source>
        <dbReference type="PROSITE-ProRule" id="PRU00042"/>
    </source>
</evidence>
<dbReference type="FunFam" id="3.30.160.60:FF:000061">
    <property type="entry name" value="Transcription factor Sp3"/>
    <property type="match status" value="1"/>
</dbReference>
<reference evidence="15" key="1">
    <citation type="submission" date="2025-08" db="UniProtKB">
        <authorList>
            <consortium name="Ensembl"/>
        </authorList>
    </citation>
    <scope>IDENTIFICATION</scope>
</reference>
<comment type="subcellular location">
    <subcellularLocation>
        <location evidence="1">Nucleus</location>
    </subcellularLocation>
</comment>
<dbReference type="FunFam" id="3.30.160.60:FF:000026">
    <property type="entry name" value="Transcription factor Sp3"/>
    <property type="match status" value="1"/>
</dbReference>
<evidence type="ECO:0000256" key="13">
    <source>
        <dbReference type="SAM" id="MobiDB-lite"/>
    </source>
</evidence>
<dbReference type="InterPro" id="IPR036236">
    <property type="entry name" value="Znf_C2H2_sf"/>
</dbReference>
<dbReference type="PROSITE" id="PS00028">
    <property type="entry name" value="ZINC_FINGER_C2H2_1"/>
    <property type="match status" value="3"/>
</dbReference>
<comment type="similarity">
    <text evidence="11">Belongs to the Sp1 C2H2-type zinc-finger protein family.</text>
</comment>
<feature type="domain" description="C2H2-type" evidence="14">
    <location>
        <begin position="499"/>
        <end position="528"/>
    </location>
</feature>
<evidence type="ECO:0000256" key="6">
    <source>
        <dbReference type="ARBA" id="ARBA00023015"/>
    </source>
</evidence>
<dbReference type="FunFam" id="3.30.160.60:FF:000014">
    <property type="entry name" value="Transcription factor Sp3"/>
    <property type="match status" value="1"/>
</dbReference>
<dbReference type="Pfam" id="PF00096">
    <property type="entry name" value="zf-C2H2"/>
    <property type="match status" value="3"/>
</dbReference>
<dbReference type="GeneTree" id="ENSGT00940000155099"/>
<evidence type="ECO:0000256" key="9">
    <source>
        <dbReference type="ARBA" id="ARBA00023163"/>
    </source>
</evidence>
<feature type="domain" description="C2H2-type" evidence="14">
    <location>
        <begin position="529"/>
        <end position="558"/>
    </location>
</feature>
<dbReference type="PROSITE" id="PS50157">
    <property type="entry name" value="ZINC_FINGER_C2H2_2"/>
    <property type="match status" value="3"/>
</dbReference>
<dbReference type="PANTHER" id="PTHR23235">
    <property type="entry name" value="KRUEPPEL-LIKE TRANSCRIPTION FACTOR"/>
    <property type="match status" value="1"/>
</dbReference>
<dbReference type="GO" id="GO:0045743">
    <property type="term" value="P:positive regulation of fibroblast growth factor receptor signaling pathway"/>
    <property type="evidence" value="ECO:0007669"/>
    <property type="project" value="UniProtKB-ARBA"/>
</dbReference>
<sequence>MTAPEGPVRARVMADSSSAQEQNADLSVQLTGSSERWEAVKDDSGVLHIPGTGIVTSNGQYVLPLQSLQGLQNQSILLTSGTDASGGAVPNIQYQVIPQVQTAEGQLGFSASAVEGASMAQDAAGQIQILPDGTHTISVTASADLLSNSQNLMTQSGQVHHIPQVSLGSSTFSTQGQVVTNVPLGLPGNITFVPINSMDLDSLGLSGAQPIATGVTADGQLIMTNQSMENSEGSEKAGEQQQTLNSNAAADMFVPTTSSASSSQHPTSTIDGTGVLTQSVTGEQGDGSGYLSQGAVQVSGGQQVIQLQQLPLQTSDGQVSAQAQQSLQNVQLINPGTFLIQAQTVSPSGQIQWQTFQVQGVQNLQNLQLQTAPTQQITLAPVQTLSLGQGGTAVSLTSGQMPNLQSVTVNAVGQFQQSEDTDSTGDIQIKEEPDSEEWPLDSSSTLNANDLSHLRVRLVEEEMEGLSQEGKRLRRVACTCPNCKEGGGRGSNMGKKKQHVCHIAGCGKVYGKTSHLRAHLRWHSGERPFVCTWMYCGKRFTRSDELQRHRRTHTGEKKFVCSECSKRFMRSDHLAKHIKTHQNKKGVGGAMVASVGGAVSSDSIITTGGTTLILTNIQPGTMQGLATVSASVNTSSSQDQLSTGEIPLQLVSVSAGDAAE</sequence>
<keyword evidence="8" id="KW-0010">Activator</keyword>
<evidence type="ECO:0000259" key="14">
    <source>
        <dbReference type="PROSITE" id="PS50157"/>
    </source>
</evidence>
<evidence type="ECO:0000256" key="11">
    <source>
        <dbReference type="ARBA" id="ARBA00038409"/>
    </source>
</evidence>
<keyword evidence="10" id="KW-0539">Nucleus</keyword>
<dbReference type="GO" id="GO:0035118">
    <property type="term" value="P:embryonic pectoral fin morphogenesis"/>
    <property type="evidence" value="ECO:0007669"/>
    <property type="project" value="UniProtKB-ARBA"/>
</dbReference>
<evidence type="ECO:0000256" key="1">
    <source>
        <dbReference type="ARBA" id="ARBA00004123"/>
    </source>
</evidence>
<keyword evidence="3" id="KW-0677">Repeat</keyword>
<proteinExistence type="inferred from homology"/>
<evidence type="ECO:0000256" key="10">
    <source>
        <dbReference type="ARBA" id="ARBA00023242"/>
    </source>
</evidence>
<evidence type="ECO:0000256" key="8">
    <source>
        <dbReference type="ARBA" id="ARBA00023159"/>
    </source>
</evidence>
<feature type="region of interest" description="Disordered" evidence="13">
    <location>
        <begin position="416"/>
        <end position="446"/>
    </location>
</feature>
<dbReference type="SMART" id="SM00355">
    <property type="entry name" value="ZnF_C2H2"/>
    <property type="match status" value="3"/>
</dbReference>
<organism evidence="15 16">
    <name type="scientific">Cyprinus carpio carpio</name>
    <dbReference type="NCBI Taxonomy" id="630221"/>
    <lineage>
        <taxon>Eukaryota</taxon>
        <taxon>Metazoa</taxon>
        <taxon>Chordata</taxon>
        <taxon>Craniata</taxon>
        <taxon>Vertebrata</taxon>
        <taxon>Euteleostomi</taxon>
        <taxon>Actinopterygii</taxon>
        <taxon>Neopterygii</taxon>
        <taxon>Teleostei</taxon>
        <taxon>Ostariophysi</taxon>
        <taxon>Cypriniformes</taxon>
        <taxon>Cyprinidae</taxon>
        <taxon>Cyprininae</taxon>
        <taxon>Cyprinus</taxon>
    </lineage>
</organism>
<dbReference type="Proteomes" id="UP001108240">
    <property type="component" value="Unplaced"/>
</dbReference>
<dbReference type="PANTHER" id="PTHR23235:SF3">
    <property type="entry name" value="TRANSCRIPTION FACTOR SP3"/>
    <property type="match status" value="1"/>
</dbReference>
<accession>A0A8C0XZE7</accession>
<keyword evidence="4 12" id="KW-0863">Zinc-finger</keyword>
<evidence type="ECO:0000313" key="15">
    <source>
        <dbReference type="Ensembl" id="ENSCCRP00000002791.2"/>
    </source>
</evidence>
<keyword evidence="5" id="KW-0862">Zinc</keyword>
<feature type="region of interest" description="Disordered" evidence="13">
    <location>
        <begin position="1"/>
        <end position="24"/>
    </location>
</feature>
<name>A0A8C0XZE7_CYPCA</name>
<dbReference type="Gene3D" id="3.30.160.60">
    <property type="entry name" value="Classic Zinc Finger"/>
    <property type="match status" value="3"/>
</dbReference>
<dbReference type="AlphaFoldDB" id="A0A8C0XZE7"/>
<dbReference type="GO" id="GO:0005634">
    <property type="term" value="C:nucleus"/>
    <property type="evidence" value="ECO:0007669"/>
    <property type="project" value="UniProtKB-SubCell"/>
</dbReference>
<evidence type="ECO:0000256" key="4">
    <source>
        <dbReference type="ARBA" id="ARBA00022771"/>
    </source>
</evidence>
<evidence type="ECO:0000313" key="16">
    <source>
        <dbReference type="Proteomes" id="UP001108240"/>
    </source>
</evidence>
<reference evidence="15" key="2">
    <citation type="submission" date="2025-09" db="UniProtKB">
        <authorList>
            <consortium name="Ensembl"/>
        </authorList>
    </citation>
    <scope>IDENTIFICATION</scope>
</reference>
<keyword evidence="7" id="KW-0238">DNA-binding</keyword>
<feature type="compositionally biased region" description="Low complexity" evidence="13">
    <location>
        <begin position="256"/>
        <end position="269"/>
    </location>
</feature>
<evidence type="ECO:0000256" key="5">
    <source>
        <dbReference type="ARBA" id="ARBA00022833"/>
    </source>
</evidence>
<feature type="region of interest" description="Disordered" evidence="13">
    <location>
        <begin position="256"/>
        <end position="293"/>
    </location>
</feature>
<evidence type="ECO:0000256" key="7">
    <source>
        <dbReference type="ARBA" id="ARBA00023125"/>
    </source>
</evidence>
<evidence type="ECO:0000256" key="3">
    <source>
        <dbReference type="ARBA" id="ARBA00022737"/>
    </source>
</evidence>
<dbReference type="GO" id="GO:0008270">
    <property type="term" value="F:zinc ion binding"/>
    <property type="evidence" value="ECO:0007669"/>
    <property type="project" value="UniProtKB-KW"/>
</dbReference>
<keyword evidence="9" id="KW-0804">Transcription</keyword>
<dbReference type="SUPFAM" id="SSF57667">
    <property type="entry name" value="beta-beta-alpha zinc fingers"/>
    <property type="match status" value="1"/>
</dbReference>
<dbReference type="GO" id="GO:0000981">
    <property type="term" value="F:DNA-binding transcription factor activity, RNA polymerase II-specific"/>
    <property type="evidence" value="ECO:0007669"/>
    <property type="project" value="TreeGrafter"/>
</dbReference>
<dbReference type="GO" id="GO:0000978">
    <property type="term" value="F:RNA polymerase II cis-regulatory region sequence-specific DNA binding"/>
    <property type="evidence" value="ECO:0007669"/>
    <property type="project" value="TreeGrafter"/>
</dbReference>
<dbReference type="Ensembl" id="ENSCCRT00000003095.2">
    <property type="protein sequence ID" value="ENSCCRP00000002791.2"/>
    <property type="gene ID" value="ENSCCRG00000001735.2"/>
</dbReference>